<protein>
    <submittedName>
        <fullName evidence="3">Acyltransferase</fullName>
    </submittedName>
</protein>
<dbReference type="RefSeq" id="WP_104794477.1">
    <property type="nucleotide sequence ID" value="NZ_PTPZ01000010.1"/>
</dbReference>
<dbReference type="CDD" id="cd04647">
    <property type="entry name" value="LbH_MAT_like"/>
    <property type="match status" value="1"/>
</dbReference>
<dbReference type="InterPro" id="IPR011004">
    <property type="entry name" value="Trimer_LpxA-like_sf"/>
</dbReference>
<evidence type="ECO:0000313" key="4">
    <source>
        <dbReference type="Proteomes" id="UP000238565"/>
    </source>
</evidence>
<dbReference type="EMBL" id="PTPZ01000010">
    <property type="protein sequence ID" value="PPZ90570.1"/>
    <property type="molecule type" value="Genomic_DNA"/>
</dbReference>
<comment type="similarity">
    <text evidence="1">Belongs to the transferase hexapeptide repeat family.</text>
</comment>
<dbReference type="SUPFAM" id="SSF51161">
    <property type="entry name" value="Trimeric LpxA-like enzymes"/>
    <property type="match status" value="1"/>
</dbReference>
<gene>
    <name evidence="3" type="ORF">C3729_12615</name>
</gene>
<keyword evidence="2 3" id="KW-0808">Transferase</keyword>
<dbReference type="PANTHER" id="PTHR23416">
    <property type="entry name" value="SIALIC ACID SYNTHASE-RELATED"/>
    <property type="match status" value="1"/>
</dbReference>
<dbReference type="Proteomes" id="UP000238565">
    <property type="component" value="Unassembled WGS sequence"/>
</dbReference>
<keyword evidence="3" id="KW-0012">Acyltransferase</keyword>
<comment type="caution">
    <text evidence="3">The sequence shown here is derived from an EMBL/GenBank/DDBJ whole genome shotgun (WGS) entry which is preliminary data.</text>
</comment>
<dbReference type="GO" id="GO:0008374">
    <property type="term" value="F:O-acyltransferase activity"/>
    <property type="evidence" value="ECO:0007669"/>
    <property type="project" value="TreeGrafter"/>
</dbReference>
<sequence length="177" mass="20226">MKRKLQRFKFYFLKFFIGIFIYLDVRKYQKLYNALLRNNGMKINGEPRFIAKSVKFDDFDRIQINDRLVVSMNVHFLTHDYSYTTALIAIDKEPKTDIGVLKNIYVGKNVFIGMNSIILPGTKIGNNVIIGAGSVVRGSIPDNSIVAGNPAVVIGDIREYASKVNRREKQDFVVDKK</sequence>
<reference evidence="3 4" key="1">
    <citation type="submission" date="2018-02" db="EMBL/GenBank/DDBJ databases">
        <title>Draft genome sequence of bacterial isolates from marine environment.</title>
        <authorList>
            <person name="Singh S.K."/>
            <person name="Hill R."/>
            <person name="Major S."/>
            <person name="Cai H."/>
            <person name="Li Y."/>
        </authorList>
    </citation>
    <scope>NUCLEOTIDE SEQUENCE [LARGE SCALE GENOMIC DNA]</scope>
    <source>
        <strain evidence="3 4">IMET F</strain>
    </source>
</reference>
<dbReference type="Gene3D" id="2.160.10.10">
    <property type="entry name" value="Hexapeptide repeat proteins"/>
    <property type="match status" value="1"/>
</dbReference>
<name>A0A2S7I1V9_9FLAO</name>
<evidence type="ECO:0000313" key="3">
    <source>
        <dbReference type="EMBL" id="PPZ90570.1"/>
    </source>
</evidence>
<dbReference type="AlphaFoldDB" id="A0A2S7I1V9"/>
<dbReference type="InterPro" id="IPR001451">
    <property type="entry name" value="Hexapep"/>
</dbReference>
<evidence type="ECO:0000256" key="1">
    <source>
        <dbReference type="ARBA" id="ARBA00007274"/>
    </source>
</evidence>
<proteinExistence type="inferred from homology"/>
<evidence type="ECO:0000256" key="2">
    <source>
        <dbReference type="ARBA" id="ARBA00022679"/>
    </source>
</evidence>
<organism evidence="3 4">
    <name type="scientific">Cloacibacterium normanense</name>
    <dbReference type="NCBI Taxonomy" id="237258"/>
    <lineage>
        <taxon>Bacteria</taxon>
        <taxon>Pseudomonadati</taxon>
        <taxon>Bacteroidota</taxon>
        <taxon>Flavobacteriia</taxon>
        <taxon>Flavobacteriales</taxon>
        <taxon>Weeksellaceae</taxon>
    </lineage>
</organism>
<dbReference type="PANTHER" id="PTHR23416:SF23">
    <property type="entry name" value="ACETYLTRANSFERASE C18B11.09C-RELATED"/>
    <property type="match status" value="1"/>
</dbReference>
<dbReference type="InterPro" id="IPR051159">
    <property type="entry name" value="Hexapeptide_acetyltransf"/>
</dbReference>
<accession>A0A2S7I1V9</accession>
<dbReference type="Pfam" id="PF00132">
    <property type="entry name" value="Hexapep"/>
    <property type="match status" value="1"/>
</dbReference>